<accession>A0ABD2NQH8</accession>
<dbReference type="AlphaFoldDB" id="A0ABD2NQH8"/>
<feature type="region of interest" description="Disordered" evidence="1">
    <location>
        <begin position="66"/>
        <end position="85"/>
    </location>
</feature>
<proteinExistence type="predicted"/>
<name>A0ABD2NQH8_9CUCU</name>
<evidence type="ECO:0000313" key="2">
    <source>
        <dbReference type="EMBL" id="KAL3280772.1"/>
    </source>
</evidence>
<dbReference type="EMBL" id="JABFTP020000144">
    <property type="protein sequence ID" value="KAL3280772.1"/>
    <property type="molecule type" value="Genomic_DNA"/>
</dbReference>
<gene>
    <name evidence="2" type="ORF">HHI36_004004</name>
</gene>
<evidence type="ECO:0000313" key="3">
    <source>
        <dbReference type="Proteomes" id="UP001516400"/>
    </source>
</evidence>
<organism evidence="2 3">
    <name type="scientific">Cryptolaemus montrouzieri</name>
    <dbReference type="NCBI Taxonomy" id="559131"/>
    <lineage>
        <taxon>Eukaryota</taxon>
        <taxon>Metazoa</taxon>
        <taxon>Ecdysozoa</taxon>
        <taxon>Arthropoda</taxon>
        <taxon>Hexapoda</taxon>
        <taxon>Insecta</taxon>
        <taxon>Pterygota</taxon>
        <taxon>Neoptera</taxon>
        <taxon>Endopterygota</taxon>
        <taxon>Coleoptera</taxon>
        <taxon>Polyphaga</taxon>
        <taxon>Cucujiformia</taxon>
        <taxon>Coccinelloidea</taxon>
        <taxon>Coccinellidae</taxon>
        <taxon>Scymninae</taxon>
        <taxon>Scymnini</taxon>
        <taxon>Cryptolaemus</taxon>
    </lineage>
</organism>
<keyword evidence="3" id="KW-1185">Reference proteome</keyword>
<comment type="caution">
    <text evidence="2">The sequence shown here is derived from an EMBL/GenBank/DDBJ whole genome shotgun (WGS) entry which is preliminary data.</text>
</comment>
<dbReference type="Proteomes" id="UP001516400">
    <property type="component" value="Unassembled WGS sequence"/>
</dbReference>
<reference evidence="2 3" key="1">
    <citation type="journal article" date="2021" name="BMC Biol.">
        <title>Horizontally acquired antibacterial genes associated with adaptive radiation of ladybird beetles.</title>
        <authorList>
            <person name="Li H.S."/>
            <person name="Tang X.F."/>
            <person name="Huang Y.H."/>
            <person name="Xu Z.Y."/>
            <person name="Chen M.L."/>
            <person name="Du X.Y."/>
            <person name="Qiu B.Y."/>
            <person name="Chen P.T."/>
            <person name="Zhang W."/>
            <person name="Slipinski A."/>
            <person name="Escalona H.E."/>
            <person name="Waterhouse R.M."/>
            <person name="Zwick A."/>
            <person name="Pang H."/>
        </authorList>
    </citation>
    <scope>NUCLEOTIDE SEQUENCE [LARGE SCALE GENOMIC DNA]</scope>
    <source>
        <strain evidence="2">SYSU2018</strain>
    </source>
</reference>
<sequence length="85" mass="9401">MAMMVEAVKGFEATGICSMNHFIFEDKDIFTADLMIQEASRQVSQSGIENEFIEPVIAHDETIHSLPSSPTILHQPNVITSPTPQ</sequence>
<evidence type="ECO:0000256" key="1">
    <source>
        <dbReference type="SAM" id="MobiDB-lite"/>
    </source>
</evidence>
<protein>
    <submittedName>
        <fullName evidence="2">Uncharacterized protein</fullName>
    </submittedName>
</protein>